<keyword evidence="3 9" id="KW-0217">Developmental protein</keyword>
<evidence type="ECO:0000256" key="6">
    <source>
        <dbReference type="ARBA" id="ARBA00022729"/>
    </source>
</evidence>
<feature type="chain" id="PRO_5031609043" description="Phytosulfokine" evidence="9">
    <location>
        <begin position="26"/>
        <end position="99"/>
    </location>
</feature>
<evidence type="ECO:0000256" key="9">
    <source>
        <dbReference type="RuleBase" id="RU368031"/>
    </source>
</evidence>
<keyword evidence="4 9" id="KW-0964">Secreted</keyword>
<comment type="PTM">
    <text evidence="9">PSK-alpha is produced by endopeptidase digestion. PSK-beta is produced from PSK-alpha by exopeptidase digestion.</text>
</comment>
<comment type="similarity">
    <text evidence="2 9">Belongs to the phytosulfokine family.</text>
</comment>
<evidence type="ECO:0000313" key="10">
    <source>
        <dbReference type="EMBL" id="RAL51686.1"/>
    </source>
</evidence>
<dbReference type="Pfam" id="PF06404">
    <property type="entry name" value="PSK"/>
    <property type="match status" value="1"/>
</dbReference>
<evidence type="ECO:0000256" key="2">
    <source>
        <dbReference type="ARBA" id="ARBA00010781"/>
    </source>
</evidence>
<comment type="subcellular location">
    <subcellularLocation>
        <location evidence="1 9">Secreted</location>
    </subcellularLocation>
</comment>
<gene>
    <name evidence="10" type="ORF">DM860_010404</name>
</gene>
<keyword evidence="7 9" id="KW-0221">Differentiation</keyword>
<dbReference type="PANTHER" id="PTHR33285:SF33">
    <property type="entry name" value="PHYTOSULFOKINE"/>
    <property type="match status" value="1"/>
</dbReference>
<evidence type="ECO:0000256" key="3">
    <source>
        <dbReference type="ARBA" id="ARBA00022473"/>
    </source>
</evidence>
<protein>
    <recommendedName>
        <fullName evidence="9">Phytosulfokine</fullName>
    </recommendedName>
    <component>
        <recommendedName>
            <fullName evidence="9">Phytosulfokine-alpha</fullName>
            <shortName evidence="9">PSK-alpha</shortName>
            <shortName evidence="9">Phytosulfokine-a</shortName>
        </recommendedName>
    </component>
    <component>
        <recommendedName>
            <fullName evidence="9">Phytosulfokine-beta</fullName>
            <shortName evidence="9">PSK-beta</shortName>
            <shortName evidence="9">Phytosulfokine-b</shortName>
        </recommendedName>
    </component>
</protein>
<dbReference type="EMBL" id="NQVE01000046">
    <property type="protein sequence ID" value="RAL51686.1"/>
    <property type="molecule type" value="Genomic_DNA"/>
</dbReference>
<accession>A0A328E2Q1</accession>
<evidence type="ECO:0000256" key="4">
    <source>
        <dbReference type="ARBA" id="ARBA00022525"/>
    </source>
</evidence>
<dbReference type="PANTHER" id="PTHR33285">
    <property type="entry name" value="PHYTOSULFOKINES 3"/>
    <property type="match status" value="1"/>
</dbReference>
<feature type="signal peptide" evidence="9">
    <location>
        <begin position="1"/>
        <end position="25"/>
    </location>
</feature>
<dbReference type="AlphaFoldDB" id="A0A328E2Q1"/>
<dbReference type="InterPro" id="IPR009438">
    <property type="entry name" value="Phytosulfokine"/>
</dbReference>
<evidence type="ECO:0000313" key="11">
    <source>
        <dbReference type="Proteomes" id="UP000249390"/>
    </source>
</evidence>
<dbReference type="GO" id="GO:0005576">
    <property type="term" value="C:extracellular region"/>
    <property type="evidence" value="ECO:0007669"/>
    <property type="project" value="UniProtKB-SubCell"/>
</dbReference>
<keyword evidence="8 9" id="KW-0339">Growth factor</keyword>
<reference evidence="10 11" key="1">
    <citation type="submission" date="2018-06" db="EMBL/GenBank/DDBJ databases">
        <title>The Genome of Cuscuta australis (Dodder) Provides Insight into the Evolution of Plant Parasitism.</title>
        <authorList>
            <person name="Liu H."/>
        </authorList>
    </citation>
    <scope>NUCLEOTIDE SEQUENCE [LARGE SCALE GENOMIC DNA]</scope>
    <source>
        <strain evidence="11">cv. Yunnan</strain>
        <tissue evidence="10">Vines</tissue>
    </source>
</reference>
<evidence type="ECO:0000256" key="8">
    <source>
        <dbReference type="ARBA" id="ARBA00023030"/>
    </source>
</evidence>
<dbReference type="GO" id="GO:0030154">
    <property type="term" value="P:cell differentiation"/>
    <property type="evidence" value="ECO:0007669"/>
    <property type="project" value="UniProtKB-UniRule"/>
</dbReference>
<keyword evidence="5 9" id="KW-0765">Sulfation</keyword>
<comment type="caution">
    <text evidence="10">The sequence shown here is derived from an EMBL/GenBank/DDBJ whole genome shotgun (WGS) entry which is preliminary data.</text>
</comment>
<sequence length="99" mass="11440">MRKVVFLFICSVLFTCSILPISTYGTQDIISPTRGDQKKEKDEILLNATPPFTPQEDIATLMGLEERCEEKEEGCLERRMVVEAHLDYIYTQQRKSKQP</sequence>
<dbReference type="GO" id="GO:0008083">
    <property type="term" value="F:growth factor activity"/>
    <property type="evidence" value="ECO:0007669"/>
    <property type="project" value="UniProtKB-UniRule"/>
</dbReference>
<keyword evidence="6 9" id="KW-0732">Signal</keyword>
<name>A0A328E2Q1_9ASTE</name>
<dbReference type="Proteomes" id="UP000249390">
    <property type="component" value="Unassembled WGS sequence"/>
</dbReference>
<keyword evidence="11" id="KW-1185">Reference proteome</keyword>
<evidence type="ECO:0000256" key="5">
    <source>
        <dbReference type="ARBA" id="ARBA00022641"/>
    </source>
</evidence>
<evidence type="ECO:0000256" key="7">
    <source>
        <dbReference type="ARBA" id="ARBA00022782"/>
    </source>
</evidence>
<evidence type="ECO:0000256" key="1">
    <source>
        <dbReference type="ARBA" id="ARBA00004613"/>
    </source>
</evidence>
<dbReference type="GO" id="GO:0008283">
    <property type="term" value="P:cell population proliferation"/>
    <property type="evidence" value="ECO:0007669"/>
    <property type="project" value="UniProtKB-UniRule"/>
</dbReference>
<comment type="function">
    <text evidence="9">Promotes plant cell differentiation, organogenesis and somatic embryogenesis as well as cell proliferation.</text>
</comment>
<comment type="PTM">
    <text evidence="9">Sulfation is important for activity and for the binding to a putative membrane receptor.</text>
</comment>
<organism evidence="10 11">
    <name type="scientific">Cuscuta australis</name>
    <dbReference type="NCBI Taxonomy" id="267555"/>
    <lineage>
        <taxon>Eukaryota</taxon>
        <taxon>Viridiplantae</taxon>
        <taxon>Streptophyta</taxon>
        <taxon>Embryophyta</taxon>
        <taxon>Tracheophyta</taxon>
        <taxon>Spermatophyta</taxon>
        <taxon>Magnoliopsida</taxon>
        <taxon>eudicotyledons</taxon>
        <taxon>Gunneridae</taxon>
        <taxon>Pentapetalae</taxon>
        <taxon>asterids</taxon>
        <taxon>lamiids</taxon>
        <taxon>Solanales</taxon>
        <taxon>Convolvulaceae</taxon>
        <taxon>Cuscuteae</taxon>
        <taxon>Cuscuta</taxon>
        <taxon>Cuscuta subgen. Grammica</taxon>
        <taxon>Cuscuta sect. Cleistogrammica</taxon>
    </lineage>
</organism>
<proteinExistence type="inferred from homology"/>